<dbReference type="Proteomes" id="UP000076727">
    <property type="component" value="Unassembled WGS sequence"/>
</dbReference>
<dbReference type="InterPro" id="IPR016181">
    <property type="entry name" value="Acyl_CoA_acyltransferase"/>
</dbReference>
<dbReference type="PANTHER" id="PTHR42791:SF1">
    <property type="entry name" value="N-ACETYLTRANSFERASE DOMAIN-CONTAINING PROTEIN"/>
    <property type="match status" value="1"/>
</dbReference>
<gene>
    <name evidence="2" type="ORF">DAEQUDRAFT_753533</name>
</gene>
<evidence type="ECO:0000313" key="2">
    <source>
        <dbReference type="EMBL" id="KZT74805.1"/>
    </source>
</evidence>
<keyword evidence="3" id="KW-1185">Reference proteome</keyword>
<dbReference type="AlphaFoldDB" id="A0A165UER9"/>
<name>A0A165UER9_9APHY</name>
<dbReference type="InterPro" id="IPR000182">
    <property type="entry name" value="GNAT_dom"/>
</dbReference>
<reference evidence="2 3" key="1">
    <citation type="journal article" date="2016" name="Mol. Biol. Evol.">
        <title>Comparative Genomics of Early-Diverging Mushroom-Forming Fungi Provides Insights into the Origins of Lignocellulose Decay Capabilities.</title>
        <authorList>
            <person name="Nagy L.G."/>
            <person name="Riley R."/>
            <person name="Tritt A."/>
            <person name="Adam C."/>
            <person name="Daum C."/>
            <person name="Floudas D."/>
            <person name="Sun H."/>
            <person name="Yadav J.S."/>
            <person name="Pangilinan J."/>
            <person name="Larsson K.H."/>
            <person name="Matsuura K."/>
            <person name="Barry K."/>
            <person name="Labutti K."/>
            <person name="Kuo R."/>
            <person name="Ohm R.A."/>
            <person name="Bhattacharya S.S."/>
            <person name="Shirouzu T."/>
            <person name="Yoshinaga Y."/>
            <person name="Martin F.M."/>
            <person name="Grigoriev I.V."/>
            <person name="Hibbett D.S."/>
        </authorList>
    </citation>
    <scope>NUCLEOTIDE SEQUENCE [LARGE SCALE GENOMIC DNA]</scope>
    <source>
        <strain evidence="2 3">L-15889</strain>
    </source>
</reference>
<dbReference type="Pfam" id="PF13508">
    <property type="entry name" value="Acetyltransf_7"/>
    <property type="match status" value="1"/>
</dbReference>
<protein>
    <recommendedName>
        <fullName evidence="1">N-acetyltransferase domain-containing protein</fullName>
    </recommendedName>
</protein>
<evidence type="ECO:0000313" key="3">
    <source>
        <dbReference type="Proteomes" id="UP000076727"/>
    </source>
</evidence>
<dbReference type="PANTHER" id="PTHR42791">
    <property type="entry name" value="GNAT FAMILY ACETYLTRANSFERASE"/>
    <property type="match status" value="1"/>
</dbReference>
<dbReference type="GO" id="GO:0016747">
    <property type="term" value="F:acyltransferase activity, transferring groups other than amino-acyl groups"/>
    <property type="evidence" value="ECO:0007669"/>
    <property type="project" value="InterPro"/>
</dbReference>
<accession>A0A165UER9</accession>
<dbReference type="SUPFAM" id="SSF55729">
    <property type="entry name" value="Acyl-CoA N-acyltransferases (Nat)"/>
    <property type="match status" value="1"/>
</dbReference>
<sequence>MKRWQSASDVRPRPARTNSTPKVELLRYVEVPRTTGRMLYARKKNVLHHYVFDTPDADNGRTIGYRDRIQMYLSWTDGVRRHEVLTVNQGDSVLLYSPAPESVPERQKSVNEFVRNLIGRILSIFGRFYTQEQQKRMGELRNTSRAEVVATLGERQQKLISIDNLVTAAEKQGLGYASSLVNYVLDLASAQNRGVWLQTAEHNVGFYDRFGFQVVGQYKIGELNPTWTEGLITEYILLWEP</sequence>
<organism evidence="2 3">
    <name type="scientific">Daedalea quercina L-15889</name>
    <dbReference type="NCBI Taxonomy" id="1314783"/>
    <lineage>
        <taxon>Eukaryota</taxon>
        <taxon>Fungi</taxon>
        <taxon>Dikarya</taxon>
        <taxon>Basidiomycota</taxon>
        <taxon>Agaricomycotina</taxon>
        <taxon>Agaricomycetes</taxon>
        <taxon>Polyporales</taxon>
        <taxon>Fomitopsis</taxon>
    </lineage>
</organism>
<dbReference type="PROSITE" id="PS51186">
    <property type="entry name" value="GNAT"/>
    <property type="match status" value="1"/>
</dbReference>
<evidence type="ECO:0000259" key="1">
    <source>
        <dbReference type="PROSITE" id="PS51186"/>
    </source>
</evidence>
<dbReference type="STRING" id="1314783.A0A165UER9"/>
<dbReference type="Gene3D" id="3.40.630.30">
    <property type="match status" value="1"/>
</dbReference>
<dbReference type="EMBL" id="KV429032">
    <property type="protein sequence ID" value="KZT74805.1"/>
    <property type="molecule type" value="Genomic_DNA"/>
</dbReference>
<feature type="domain" description="N-acetyltransferase" evidence="1">
    <location>
        <begin position="82"/>
        <end position="234"/>
    </location>
</feature>
<dbReference type="InterPro" id="IPR052523">
    <property type="entry name" value="Trichothecene_AcTrans"/>
</dbReference>
<proteinExistence type="predicted"/>
<dbReference type="OrthoDB" id="2744543at2759"/>